<dbReference type="PANTHER" id="PTHR30332:SF17">
    <property type="entry name" value="TYPE IV PILIATION SYSTEM PROTEIN DR_0774-RELATED"/>
    <property type="match status" value="1"/>
</dbReference>
<dbReference type="InterPro" id="IPR001775">
    <property type="entry name" value="GspD/PilQ"/>
</dbReference>
<proteinExistence type="inferred from homology"/>
<feature type="domain" description="Type II/III secretion system secretin-like" evidence="3">
    <location>
        <begin position="373"/>
        <end position="548"/>
    </location>
</feature>
<name>A0A8J6NC00_9BACT</name>
<dbReference type="PRINTS" id="PR00811">
    <property type="entry name" value="BCTERIALGSPD"/>
</dbReference>
<evidence type="ECO:0000313" key="4">
    <source>
        <dbReference type="EMBL" id="MBC8209081.1"/>
    </source>
</evidence>
<organism evidence="4 5">
    <name type="scientific">Candidatus Desulfatifera sulfidica</name>
    <dbReference type="NCBI Taxonomy" id="2841691"/>
    <lineage>
        <taxon>Bacteria</taxon>
        <taxon>Pseudomonadati</taxon>
        <taxon>Thermodesulfobacteriota</taxon>
        <taxon>Desulfobulbia</taxon>
        <taxon>Desulfobulbales</taxon>
        <taxon>Desulfobulbaceae</taxon>
        <taxon>Candidatus Desulfatifera</taxon>
    </lineage>
</organism>
<evidence type="ECO:0000313" key="5">
    <source>
        <dbReference type="Proteomes" id="UP000599024"/>
    </source>
</evidence>
<dbReference type="NCBIfam" id="TIGR02519">
    <property type="entry name" value="pilus_MshL"/>
    <property type="match status" value="1"/>
</dbReference>
<dbReference type="PANTHER" id="PTHR30332">
    <property type="entry name" value="PROBABLE GENERAL SECRETION PATHWAY PROTEIN D"/>
    <property type="match status" value="1"/>
</dbReference>
<dbReference type="InterPro" id="IPR050810">
    <property type="entry name" value="Bact_Secretion_Sys_Channel"/>
</dbReference>
<dbReference type="GO" id="GO:0015627">
    <property type="term" value="C:type II protein secretion system complex"/>
    <property type="evidence" value="ECO:0007669"/>
    <property type="project" value="TreeGrafter"/>
</dbReference>
<comment type="caution">
    <text evidence="4">The sequence shown here is derived from an EMBL/GenBank/DDBJ whole genome shotgun (WGS) entry which is preliminary data.</text>
</comment>
<keyword evidence="2" id="KW-0732">Signal</keyword>
<accession>A0A8J6NC00</accession>
<dbReference type="InterPro" id="IPR013358">
    <property type="entry name" value="Pilus_biogenesis_MshL"/>
</dbReference>
<evidence type="ECO:0000256" key="1">
    <source>
        <dbReference type="RuleBase" id="RU004003"/>
    </source>
</evidence>
<feature type="signal peptide" evidence="2">
    <location>
        <begin position="1"/>
        <end position="24"/>
    </location>
</feature>
<reference evidence="4 5" key="1">
    <citation type="submission" date="2020-08" db="EMBL/GenBank/DDBJ databases">
        <title>Bridging the membrane lipid divide: bacteria of the FCB group superphylum have the potential to synthesize archaeal ether lipids.</title>
        <authorList>
            <person name="Villanueva L."/>
            <person name="Von Meijenfeldt F.A.B."/>
            <person name="Westbye A.B."/>
            <person name="Yadav S."/>
            <person name="Hopmans E.C."/>
            <person name="Dutilh B.E."/>
            <person name="Sinninghe Damste J.S."/>
        </authorList>
    </citation>
    <scope>NUCLEOTIDE SEQUENCE [LARGE SCALE GENOMIC DNA]</scope>
    <source>
        <strain evidence="4">NIOZ-UU81</strain>
    </source>
</reference>
<feature type="chain" id="PRO_5035151278" evidence="2">
    <location>
        <begin position="25"/>
        <end position="548"/>
    </location>
</feature>
<sequence length="548" mass="59834">MKLIIQLARLTGLLALVFFCTSCAQYTQQADQSLPEIETATTTLPSPPVTPPAEQRLTLPVQYQRSAYIVGQGAKEALAAKDLDVVIKVGATISTTQGPQPLWDIMKRLASLKNMNISWASDVDQNVLVDVDINANDDYYNAIDNLLRQVDYFHEMRGSTIVIKYKETRQLHIAMPFTKQTYETGTGGNILGGSTESGNIDGTIRINSQGNEFDIWKNIQENLDAILATWSTSASTAISVAPEASTTDTATTSAPAATRQISASGNRYTIDKPVGLITVHAPRPLLDRIETYIDNLKKELYKQISIEAKIIEVALTDNSSLGINWNNVLKNFQLAGSVEFGTNGELWSTENGGSRFVSKLTLGDAGFSVFLNALNEEGNAKVLSNPKISVLNGQPAMISVGRNVTYIDKIESDADTDTGVITYTVDTERILSGLGLALTANILNQNEIILNLVPVTSELLEPIEYRQVGSFGTEVGLPIVNVREMSTTVKVKDGEMLVIGGLISNTTQSDENFAPGLGDIPFFKYLFGYEEKVSEKRELIILLRPRII</sequence>
<dbReference type="EMBL" id="JACNLK010000076">
    <property type="protein sequence ID" value="MBC8209081.1"/>
    <property type="molecule type" value="Genomic_DNA"/>
</dbReference>
<dbReference type="InterPro" id="IPR004846">
    <property type="entry name" value="T2SS/T3SS_dom"/>
</dbReference>
<dbReference type="Proteomes" id="UP000599024">
    <property type="component" value="Unassembled WGS sequence"/>
</dbReference>
<gene>
    <name evidence="4" type="primary">mshL</name>
    <name evidence="4" type="ORF">H8E79_07945</name>
</gene>
<dbReference type="AlphaFoldDB" id="A0A8J6NC00"/>
<evidence type="ECO:0000259" key="3">
    <source>
        <dbReference type="Pfam" id="PF00263"/>
    </source>
</evidence>
<dbReference type="GO" id="GO:0009306">
    <property type="term" value="P:protein secretion"/>
    <property type="evidence" value="ECO:0007669"/>
    <property type="project" value="InterPro"/>
</dbReference>
<comment type="similarity">
    <text evidence="1">Belongs to the bacterial secretin family.</text>
</comment>
<dbReference type="Pfam" id="PF00263">
    <property type="entry name" value="Secretin"/>
    <property type="match status" value="1"/>
</dbReference>
<evidence type="ECO:0000256" key="2">
    <source>
        <dbReference type="SAM" id="SignalP"/>
    </source>
</evidence>
<protein>
    <submittedName>
        <fullName evidence="4">Pilus (MSHA type) biogenesis protein MshL</fullName>
    </submittedName>
</protein>